<sequence length="103" mass="11721">MAKFPIRLEGQTIIWDSWSLTDPQRQVLLLLCDNDLSLFQQRADGVGVKTAAKMLSELLQNEDRFYSIPDLTPDEFAAVVELMFKFWTIGREVADACLVVEPT</sequence>
<gene>
    <name evidence="1" type="ORF">J4D97_20720</name>
</gene>
<reference evidence="1 2" key="1">
    <citation type="submission" date="2021-03" db="EMBL/GenBank/DDBJ databases">
        <authorList>
            <person name="Kim M.K."/>
        </authorList>
    </citation>
    <scope>NUCLEOTIDE SEQUENCE [LARGE SCALE GENOMIC DNA]</scope>
    <source>
        <strain evidence="1 2">BT507</strain>
    </source>
</reference>
<name>A0ABS3THG1_9BACT</name>
<accession>A0ABS3THG1</accession>
<dbReference type="Proteomes" id="UP000670527">
    <property type="component" value="Unassembled WGS sequence"/>
</dbReference>
<evidence type="ECO:0000313" key="1">
    <source>
        <dbReference type="EMBL" id="MBO3273086.1"/>
    </source>
</evidence>
<evidence type="ECO:0000313" key="2">
    <source>
        <dbReference type="Proteomes" id="UP000670527"/>
    </source>
</evidence>
<keyword evidence="2" id="KW-1185">Reference proteome</keyword>
<dbReference type="EMBL" id="JAGETX010000024">
    <property type="protein sequence ID" value="MBO3273086.1"/>
    <property type="molecule type" value="Genomic_DNA"/>
</dbReference>
<comment type="caution">
    <text evidence="1">The sequence shown here is derived from an EMBL/GenBank/DDBJ whole genome shotgun (WGS) entry which is preliminary data.</text>
</comment>
<dbReference type="RefSeq" id="WP_208309233.1">
    <property type="nucleotide sequence ID" value="NZ_JAGETX010000024.1"/>
</dbReference>
<organism evidence="1 2">
    <name type="scientific">Hymenobacter defluvii</name>
    <dbReference type="NCBI Taxonomy" id="2054411"/>
    <lineage>
        <taxon>Bacteria</taxon>
        <taxon>Pseudomonadati</taxon>
        <taxon>Bacteroidota</taxon>
        <taxon>Cytophagia</taxon>
        <taxon>Cytophagales</taxon>
        <taxon>Hymenobacteraceae</taxon>
        <taxon>Hymenobacter</taxon>
    </lineage>
</organism>
<proteinExistence type="predicted"/>
<protein>
    <submittedName>
        <fullName evidence="1">Uncharacterized protein</fullName>
    </submittedName>
</protein>